<dbReference type="InterPro" id="IPR043917">
    <property type="entry name" value="DUF5753"/>
</dbReference>
<dbReference type="Pfam" id="PF13560">
    <property type="entry name" value="HTH_31"/>
    <property type="match status" value="1"/>
</dbReference>
<feature type="region of interest" description="Disordered" evidence="1">
    <location>
        <begin position="287"/>
        <end position="307"/>
    </location>
</feature>
<accession>A0A810L3K2</accession>
<name>A0A810L3K2_9ACTN</name>
<evidence type="ECO:0000256" key="1">
    <source>
        <dbReference type="SAM" id="MobiDB-lite"/>
    </source>
</evidence>
<protein>
    <submittedName>
        <fullName evidence="3">Transcriptional regulator</fullName>
    </submittedName>
</protein>
<feature type="domain" description="HTH cro/C1-type" evidence="2">
    <location>
        <begin position="18"/>
        <end position="72"/>
    </location>
</feature>
<dbReference type="Proteomes" id="UP000680750">
    <property type="component" value="Chromosome"/>
</dbReference>
<dbReference type="PROSITE" id="PS50943">
    <property type="entry name" value="HTH_CROC1"/>
    <property type="match status" value="1"/>
</dbReference>
<proteinExistence type="predicted"/>
<dbReference type="Pfam" id="PF19054">
    <property type="entry name" value="DUF5753"/>
    <property type="match status" value="1"/>
</dbReference>
<dbReference type="SMART" id="SM00530">
    <property type="entry name" value="HTH_XRE"/>
    <property type="match status" value="1"/>
</dbReference>
<dbReference type="GO" id="GO:0003677">
    <property type="term" value="F:DNA binding"/>
    <property type="evidence" value="ECO:0007669"/>
    <property type="project" value="InterPro"/>
</dbReference>
<gene>
    <name evidence="3" type="ORF">Asera_30940</name>
</gene>
<dbReference type="KEGG" id="aser:Asera_30940"/>
<dbReference type="OrthoDB" id="4285266at2"/>
<sequence length="307" mass="33948">MSTATSPVVKGWELGLRLRERREQLGLTATAVAKRIPCTQTFISMTEAGRPKLTAARLAQLCRIYDIDTDEAAELEQLRLGANEKAWWQEYSGLFSAELQRYFGFEAGAETCLSYEGCLVPGMLQTESYARAVIADGSPYIRLTEVDQRVECRLRRQARVSSPPHLKLVVILGEGALHQEVGGPAVMHEQLDRVARLAQESEHIEVRVLPFTAGAHPALGGPFHVLSFGSPRLRSIAWCETLTSTALTDDPSQVREFSMAFHYAIEKALTVEDSLQLIGQRAKELQCPRSVDGSNPPAARTTRRASK</sequence>
<organism evidence="3 4">
    <name type="scientific">Actinocatenispora sera</name>
    <dbReference type="NCBI Taxonomy" id="390989"/>
    <lineage>
        <taxon>Bacteria</taxon>
        <taxon>Bacillati</taxon>
        <taxon>Actinomycetota</taxon>
        <taxon>Actinomycetes</taxon>
        <taxon>Micromonosporales</taxon>
        <taxon>Micromonosporaceae</taxon>
        <taxon>Actinocatenispora</taxon>
    </lineage>
</organism>
<reference evidence="3" key="1">
    <citation type="submission" date="2020-08" db="EMBL/GenBank/DDBJ databases">
        <title>Whole genome shotgun sequence of Actinocatenispora sera NBRC 101916.</title>
        <authorList>
            <person name="Komaki H."/>
            <person name="Tamura T."/>
        </authorList>
    </citation>
    <scope>NUCLEOTIDE SEQUENCE</scope>
    <source>
        <strain evidence="3">NBRC 101916</strain>
    </source>
</reference>
<dbReference type="InterPro" id="IPR001387">
    <property type="entry name" value="Cro/C1-type_HTH"/>
</dbReference>
<evidence type="ECO:0000313" key="3">
    <source>
        <dbReference type="EMBL" id="BCJ28986.1"/>
    </source>
</evidence>
<dbReference type="SUPFAM" id="SSF47413">
    <property type="entry name" value="lambda repressor-like DNA-binding domains"/>
    <property type="match status" value="1"/>
</dbReference>
<dbReference type="RefSeq" id="WP_084132479.1">
    <property type="nucleotide sequence ID" value="NZ_AP023354.1"/>
</dbReference>
<dbReference type="Gene3D" id="1.10.260.40">
    <property type="entry name" value="lambda repressor-like DNA-binding domains"/>
    <property type="match status" value="1"/>
</dbReference>
<dbReference type="CDD" id="cd00093">
    <property type="entry name" value="HTH_XRE"/>
    <property type="match status" value="1"/>
</dbReference>
<keyword evidence="4" id="KW-1185">Reference proteome</keyword>
<dbReference type="EMBL" id="AP023354">
    <property type="protein sequence ID" value="BCJ28986.1"/>
    <property type="molecule type" value="Genomic_DNA"/>
</dbReference>
<evidence type="ECO:0000313" key="4">
    <source>
        <dbReference type="Proteomes" id="UP000680750"/>
    </source>
</evidence>
<evidence type="ECO:0000259" key="2">
    <source>
        <dbReference type="PROSITE" id="PS50943"/>
    </source>
</evidence>
<dbReference type="AlphaFoldDB" id="A0A810L3K2"/>
<dbReference type="InterPro" id="IPR010982">
    <property type="entry name" value="Lambda_DNA-bd_dom_sf"/>
</dbReference>